<sequence>MLVWTLSSSSHSSSQSAALLAIARCTLWISIISRSIASLSSLRASATANLSATCANAWVSIPSTSRCSSAITLGTLNTSSVSSSSSPSSVVVCTFLRFSPPLGDTFIAVLSALFLTHLGASFPLPSVLLPVAAPAPPGPRGQTHALHAFWQGRHAHALPFSLTRHPLGSPNWTVHLLHALGVGPATTVKDPAPPAAPTPSALMPHQSPSASRLPPIVALPPLVTPSLPGAPPLLFGPLLPSALLLLFAPVSKPPSAIPPRTRMFAMYLLLPLPLHFCLFFPPLFLARLCLCYLGIVL</sequence>
<keyword evidence="2" id="KW-1133">Transmembrane helix</keyword>
<accession>A0A0C3DW98</accession>
<reference evidence="3 4" key="1">
    <citation type="submission" date="2014-04" db="EMBL/GenBank/DDBJ databases">
        <authorList>
            <consortium name="DOE Joint Genome Institute"/>
            <person name="Kuo A."/>
            <person name="Kohler A."/>
            <person name="Nagy L.G."/>
            <person name="Floudas D."/>
            <person name="Copeland A."/>
            <person name="Barry K.W."/>
            <person name="Cichocki N."/>
            <person name="Veneault-Fourrey C."/>
            <person name="LaButti K."/>
            <person name="Lindquist E.A."/>
            <person name="Lipzen A."/>
            <person name="Lundell T."/>
            <person name="Morin E."/>
            <person name="Murat C."/>
            <person name="Sun H."/>
            <person name="Tunlid A."/>
            <person name="Henrissat B."/>
            <person name="Grigoriev I.V."/>
            <person name="Hibbett D.S."/>
            <person name="Martin F."/>
            <person name="Nordberg H.P."/>
            <person name="Cantor M.N."/>
            <person name="Hua S.X."/>
        </authorList>
    </citation>
    <scope>NUCLEOTIDE SEQUENCE [LARGE SCALE GENOMIC DNA]</scope>
    <source>
        <strain evidence="3 4">Foug A</strain>
    </source>
</reference>
<evidence type="ECO:0000256" key="1">
    <source>
        <dbReference type="SAM" id="MobiDB-lite"/>
    </source>
</evidence>
<evidence type="ECO:0000313" key="4">
    <source>
        <dbReference type="Proteomes" id="UP000053989"/>
    </source>
</evidence>
<organism evidence="3 4">
    <name type="scientific">Scleroderma citrinum Foug A</name>
    <dbReference type="NCBI Taxonomy" id="1036808"/>
    <lineage>
        <taxon>Eukaryota</taxon>
        <taxon>Fungi</taxon>
        <taxon>Dikarya</taxon>
        <taxon>Basidiomycota</taxon>
        <taxon>Agaricomycotina</taxon>
        <taxon>Agaricomycetes</taxon>
        <taxon>Agaricomycetidae</taxon>
        <taxon>Boletales</taxon>
        <taxon>Sclerodermatineae</taxon>
        <taxon>Sclerodermataceae</taxon>
        <taxon>Scleroderma</taxon>
    </lineage>
</organism>
<evidence type="ECO:0000256" key="2">
    <source>
        <dbReference type="SAM" id="Phobius"/>
    </source>
</evidence>
<gene>
    <name evidence="3" type="ORF">SCLCIDRAFT_26808</name>
</gene>
<dbReference type="InParanoid" id="A0A0C3DW98"/>
<feature type="transmembrane region" description="Helical" evidence="2">
    <location>
        <begin position="229"/>
        <end position="248"/>
    </location>
</feature>
<feature type="transmembrane region" description="Helical" evidence="2">
    <location>
        <begin position="268"/>
        <end position="295"/>
    </location>
</feature>
<reference evidence="4" key="2">
    <citation type="submission" date="2015-01" db="EMBL/GenBank/DDBJ databases">
        <title>Evolutionary Origins and Diversification of the Mycorrhizal Mutualists.</title>
        <authorList>
            <consortium name="DOE Joint Genome Institute"/>
            <consortium name="Mycorrhizal Genomics Consortium"/>
            <person name="Kohler A."/>
            <person name="Kuo A."/>
            <person name="Nagy L.G."/>
            <person name="Floudas D."/>
            <person name="Copeland A."/>
            <person name="Barry K.W."/>
            <person name="Cichocki N."/>
            <person name="Veneault-Fourrey C."/>
            <person name="LaButti K."/>
            <person name="Lindquist E.A."/>
            <person name="Lipzen A."/>
            <person name="Lundell T."/>
            <person name="Morin E."/>
            <person name="Murat C."/>
            <person name="Riley R."/>
            <person name="Ohm R."/>
            <person name="Sun H."/>
            <person name="Tunlid A."/>
            <person name="Henrissat B."/>
            <person name="Grigoriev I.V."/>
            <person name="Hibbett D.S."/>
            <person name="Martin F."/>
        </authorList>
    </citation>
    <scope>NUCLEOTIDE SEQUENCE [LARGE SCALE GENOMIC DNA]</scope>
    <source>
        <strain evidence="4">Foug A</strain>
    </source>
</reference>
<keyword evidence="2" id="KW-0472">Membrane</keyword>
<keyword evidence="4" id="KW-1185">Reference proteome</keyword>
<dbReference type="Proteomes" id="UP000053989">
    <property type="component" value="Unassembled WGS sequence"/>
</dbReference>
<evidence type="ECO:0000313" key="3">
    <source>
        <dbReference type="EMBL" id="KIM60166.1"/>
    </source>
</evidence>
<dbReference type="AlphaFoldDB" id="A0A0C3DW98"/>
<protein>
    <submittedName>
        <fullName evidence="3">Uncharacterized protein</fullName>
    </submittedName>
</protein>
<feature type="region of interest" description="Disordered" evidence="1">
    <location>
        <begin position="189"/>
        <end position="209"/>
    </location>
</feature>
<proteinExistence type="predicted"/>
<dbReference type="EMBL" id="KN822065">
    <property type="protein sequence ID" value="KIM60166.1"/>
    <property type="molecule type" value="Genomic_DNA"/>
</dbReference>
<name>A0A0C3DW98_9AGAM</name>
<keyword evidence="2" id="KW-0812">Transmembrane</keyword>
<dbReference type="HOGENOM" id="CLU_937385_0_0_1"/>